<dbReference type="OrthoDB" id="197432at2759"/>
<accession>A0A9W7D4U7</accession>
<reference evidence="2" key="1">
    <citation type="submission" date="2023-04" db="EMBL/GenBank/DDBJ databases">
        <title>Phytophthora fragariaefolia NBRC 109709.</title>
        <authorList>
            <person name="Ichikawa N."/>
            <person name="Sato H."/>
            <person name="Tonouchi N."/>
        </authorList>
    </citation>
    <scope>NUCLEOTIDE SEQUENCE</scope>
    <source>
        <strain evidence="2">NBRC 109709</strain>
    </source>
</reference>
<organism evidence="2 3">
    <name type="scientific">Phytophthora fragariaefolia</name>
    <dbReference type="NCBI Taxonomy" id="1490495"/>
    <lineage>
        <taxon>Eukaryota</taxon>
        <taxon>Sar</taxon>
        <taxon>Stramenopiles</taxon>
        <taxon>Oomycota</taxon>
        <taxon>Peronosporomycetes</taxon>
        <taxon>Peronosporales</taxon>
        <taxon>Peronosporaceae</taxon>
        <taxon>Phytophthora</taxon>
    </lineage>
</organism>
<evidence type="ECO:0000256" key="1">
    <source>
        <dbReference type="SAM" id="MobiDB-lite"/>
    </source>
</evidence>
<sequence>MLEVWDAWLQVPEAKQDPGYEAIKGVVRKFVPPPTEETLPASNSKKQNKRRKKRKNAKTHSAAKKTGSK</sequence>
<protein>
    <submittedName>
        <fullName evidence="2">Unnamed protein product</fullName>
    </submittedName>
</protein>
<keyword evidence="3" id="KW-1185">Reference proteome</keyword>
<gene>
    <name evidence="2" type="ORF">Pfra01_002459600</name>
</gene>
<evidence type="ECO:0000313" key="3">
    <source>
        <dbReference type="Proteomes" id="UP001165121"/>
    </source>
</evidence>
<evidence type="ECO:0000313" key="2">
    <source>
        <dbReference type="EMBL" id="GMF57578.1"/>
    </source>
</evidence>
<dbReference type="EMBL" id="BSXT01004371">
    <property type="protein sequence ID" value="GMF57578.1"/>
    <property type="molecule type" value="Genomic_DNA"/>
</dbReference>
<name>A0A9W7D4U7_9STRA</name>
<dbReference type="Proteomes" id="UP001165121">
    <property type="component" value="Unassembled WGS sequence"/>
</dbReference>
<dbReference type="AlphaFoldDB" id="A0A9W7D4U7"/>
<proteinExistence type="predicted"/>
<comment type="caution">
    <text evidence="2">The sequence shown here is derived from an EMBL/GenBank/DDBJ whole genome shotgun (WGS) entry which is preliminary data.</text>
</comment>
<feature type="compositionally biased region" description="Basic residues" evidence="1">
    <location>
        <begin position="46"/>
        <end position="69"/>
    </location>
</feature>
<feature type="region of interest" description="Disordered" evidence="1">
    <location>
        <begin position="32"/>
        <end position="69"/>
    </location>
</feature>